<evidence type="ECO:0000256" key="7">
    <source>
        <dbReference type="ARBA" id="ARBA00022679"/>
    </source>
</evidence>
<evidence type="ECO:0000256" key="6">
    <source>
        <dbReference type="ARBA" id="ARBA00022600"/>
    </source>
</evidence>
<evidence type="ECO:0000256" key="13">
    <source>
        <dbReference type="ARBA" id="ARBA00031251"/>
    </source>
</evidence>
<evidence type="ECO:0000256" key="9">
    <source>
        <dbReference type="ARBA" id="ARBA00022777"/>
    </source>
</evidence>
<keyword evidence="8" id="KW-0547">Nucleotide-binding</keyword>
<evidence type="ECO:0000256" key="2">
    <source>
        <dbReference type="ARBA" id="ARBA00006219"/>
    </source>
</evidence>
<evidence type="ECO:0000313" key="16">
    <source>
        <dbReference type="EMBL" id="SNS77133.1"/>
    </source>
</evidence>
<dbReference type="Proteomes" id="UP000198280">
    <property type="component" value="Unassembled WGS sequence"/>
</dbReference>
<keyword evidence="17" id="KW-1185">Reference proteome</keyword>
<dbReference type="InterPro" id="IPR040999">
    <property type="entry name" value="Mak_N_cap"/>
</dbReference>
<dbReference type="Gene3D" id="3.90.1200.10">
    <property type="match status" value="1"/>
</dbReference>
<dbReference type="GO" id="GO:0005978">
    <property type="term" value="P:glycogen biosynthetic process"/>
    <property type="evidence" value="ECO:0007669"/>
    <property type="project" value="UniProtKB-UniPathway"/>
</dbReference>
<dbReference type="SUPFAM" id="SSF56112">
    <property type="entry name" value="Protein kinase-like (PK-like)"/>
    <property type="match status" value="1"/>
</dbReference>
<dbReference type="UniPathway" id="UPA00164"/>
<dbReference type="GO" id="GO:0016301">
    <property type="term" value="F:kinase activity"/>
    <property type="evidence" value="ECO:0007669"/>
    <property type="project" value="UniProtKB-KW"/>
</dbReference>
<proteinExistence type="inferred from homology"/>
<dbReference type="EMBL" id="FZOF01000008">
    <property type="protein sequence ID" value="SNS77133.1"/>
    <property type="molecule type" value="Genomic_DNA"/>
</dbReference>
<accession>A0A239H8J8</accession>
<dbReference type="GO" id="GO:0005524">
    <property type="term" value="F:ATP binding"/>
    <property type="evidence" value="ECO:0007669"/>
    <property type="project" value="UniProtKB-KW"/>
</dbReference>
<keyword evidence="7" id="KW-0808">Transferase</keyword>
<keyword evidence="9 16" id="KW-0418">Kinase</keyword>
<keyword evidence="11" id="KW-0320">Glycogen biosynthesis</keyword>
<protein>
    <recommendedName>
        <fullName evidence="5">Maltokinase</fullName>
        <ecNumber evidence="4">2.7.1.175</ecNumber>
    </recommendedName>
    <alternativeName>
        <fullName evidence="13">Maltose-1-phosphate synthase</fullName>
    </alternativeName>
</protein>
<keyword evidence="6" id="KW-0321">Glycogen metabolism</keyword>
<evidence type="ECO:0000313" key="17">
    <source>
        <dbReference type="Proteomes" id="UP000198280"/>
    </source>
</evidence>
<dbReference type="OrthoDB" id="3787729at2"/>
<evidence type="ECO:0000256" key="12">
    <source>
        <dbReference type="ARBA" id="ARBA00023277"/>
    </source>
</evidence>
<evidence type="ECO:0000256" key="4">
    <source>
        <dbReference type="ARBA" id="ARBA00011962"/>
    </source>
</evidence>
<evidence type="ECO:0000256" key="5">
    <source>
        <dbReference type="ARBA" id="ARBA00013882"/>
    </source>
</evidence>
<evidence type="ECO:0000256" key="11">
    <source>
        <dbReference type="ARBA" id="ARBA00023056"/>
    </source>
</evidence>
<keyword evidence="10" id="KW-0067">ATP-binding</keyword>
<sequence length="485" mass="51772">MSDTSWLRTSAVRSGTTVPPAPGLLPALVPMLREWLPRQRWFAGKGRPISGLGLVSATELLPADGRLGTPGLLHLLLDVHQDVQERMPGSGRGQPPDTYQLLLGTRALLPPALAPALVGHAVGGPLDGLTIYEALHDPRLTSLLLERLRAPGRTGHLRFGSEPDAAIPVGLAPRLSTAEQSNSSVIYGDTFILKLFRRIAPGPNPDLELSLALARAGSRRVPAPAAWFEALGLYDEPATLGVLQRFLPGSAGAWELALQAVEDGTDFSGEARALGRATAEVHLALARALPTSTLRRPQIELLAAAMAGRLDAAAAAVPALRPYRAALRTAFDDLAALGTRGTTLAAQRIHGDLHLGQALRTGPGGWVLIDFEGEPARPLPERRRPAPPVQDVAGMLRSFDYAARHHDPSAPGAPEWAKTQRAAFCAGYAEAAGTDPRDEPVAIRAFETDKAVYEVLYEARHRPAWLPIPMAAVRRLAQPPHGRTP</sequence>
<gene>
    <name evidence="16" type="ORF">SAMN05216252_108224</name>
</gene>
<evidence type="ECO:0000259" key="15">
    <source>
        <dbReference type="Pfam" id="PF18085"/>
    </source>
</evidence>
<comment type="subunit">
    <text evidence="3">Monomer.</text>
</comment>
<dbReference type="Pfam" id="PF18085">
    <property type="entry name" value="Mak_N_cap"/>
    <property type="match status" value="1"/>
</dbReference>
<comment type="similarity">
    <text evidence="2">Belongs to the aminoglycoside phosphotransferase family.</text>
</comment>
<organism evidence="16 17">
    <name type="scientific">Actinacidiphila glaucinigra</name>
    <dbReference type="NCBI Taxonomy" id="235986"/>
    <lineage>
        <taxon>Bacteria</taxon>
        <taxon>Bacillati</taxon>
        <taxon>Actinomycetota</taxon>
        <taxon>Actinomycetes</taxon>
        <taxon>Kitasatosporales</taxon>
        <taxon>Streptomycetaceae</taxon>
        <taxon>Actinacidiphila</taxon>
    </lineage>
</organism>
<evidence type="ECO:0000256" key="1">
    <source>
        <dbReference type="ARBA" id="ARBA00004964"/>
    </source>
</evidence>
<dbReference type="RefSeq" id="WP_089225074.1">
    <property type="nucleotide sequence ID" value="NZ_FZOF01000008.1"/>
</dbReference>
<comment type="pathway">
    <text evidence="1">Glycan biosynthesis; glycogen biosynthesis.</text>
</comment>
<comment type="catalytic activity">
    <reaction evidence="14">
        <text>D-maltose + ATP = alpha-maltose 1-phosphate + ADP + H(+)</text>
        <dbReference type="Rhea" id="RHEA:31915"/>
        <dbReference type="ChEBI" id="CHEBI:15378"/>
        <dbReference type="ChEBI" id="CHEBI:17306"/>
        <dbReference type="ChEBI" id="CHEBI:30616"/>
        <dbReference type="ChEBI" id="CHEBI:63576"/>
        <dbReference type="ChEBI" id="CHEBI:456216"/>
        <dbReference type="EC" id="2.7.1.175"/>
    </reaction>
</comment>
<feature type="domain" description="Maltokinase N-terminal cap" evidence="15">
    <location>
        <begin position="35"/>
        <end position="137"/>
    </location>
</feature>
<dbReference type="AlphaFoldDB" id="A0A239H8J8"/>
<reference evidence="16 17" key="1">
    <citation type="submission" date="2017-06" db="EMBL/GenBank/DDBJ databases">
        <authorList>
            <person name="Kim H.J."/>
            <person name="Triplett B.A."/>
        </authorList>
    </citation>
    <scope>NUCLEOTIDE SEQUENCE [LARGE SCALE GENOMIC DNA]</scope>
    <source>
        <strain evidence="16 17">CGMCC 4.1858</strain>
    </source>
</reference>
<name>A0A239H8J8_9ACTN</name>
<evidence type="ECO:0000256" key="8">
    <source>
        <dbReference type="ARBA" id="ARBA00022741"/>
    </source>
</evidence>
<dbReference type="InterPro" id="IPR011009">
    <property type="entry name" value="Kinase-like_dom_sf"/>
</dbReference>
<evidence type="ECO:0000256" key="14">
    <source>
        <dbReference type="ARBA" id="ARBA00049067"/>
    </source>
</evidence>
<evidence type="ECO:0000256" key="3">
    <source>
        <dbReference type="ARBA" id="ARBA00011245"/>
    </source>
</evidence>
<evidence type="ECO:0000256" key="10">
    <source>
        <dbReference type="ARBA" id="ARBA00022840"/>
    </source>
</evidence>
<keyword evidence="12" id="KW-0119">Carbohydrate metabolism</keyword>
<dbReference type="EC" id="2.7.1.175" evidence="4"/>